<name>A0A453IA07_AEGTS</name>
<organism evidence="3 4">
    <name type="scientific">Aegilops tauschii subsp. strangulata</name>
    <name type="common">Goatgrass</name>
    <dbReference type="NCBI Taxonomy" id="200361"/>
    <lineage>
        <taxon>Eukaryota</taxon>
        <taxon>Viridiplantae</taxon>
        <taxon>Streptophyta</taxon>
        <taxon>Embryophyta</taxon>
        <taxon>Tracheophyta</taxon>
        <taxon>Spermatophyta</taxon>
        <taxon>Magnoliopsida</taxon>
        <taxon>Liliopsida</taxon>
        <taxon>Poales</taxon>
        <taxon>Poaceae</taxon>
        <taxon>BOP clade</taxon>
        <taxon>Pooideae</taxon>
        <taxon>Triticodae</taxon>
        <taxon>Triticeae</taxon>
        <taxon>Triticinae</taxon>
        <taxon>Aegilops</taxon>
    </lineage>
</organism>
<sequence>MPAPRPQQQLLAAAWSLGLLCLAAAEGGGGSCELSVERGGALYNFSLAAPTPAHRHGVLSEDGFYKVAMNDSVIWFQLCDQMIFNFDPPVCLHCEDCGGPLRCGTQCSALASNNIGGYDVCTTIGRASGSHISLIDDGNPQKGVIFKMFSSKCSISVFIFCDSAVAQLPDKFTQSGSCDYVTILRHPSGCARSVSDAGNGWGWLGTSFITILCLLGGYILIGAIYRYYFLGIHSVEVKLVLHKVVGLVLWNKYHIHVMLNSAQLLSCSLNSEPFEGIFSLSALLTGSANFLSNFVKLYLSWTKKIESELFPELRYQNISKIVPEPNVET</sequence>
<dbReference type="PANTHER" id="PTHR15071:SF0">
    <property type="entry name" value="MANNOSE 6-PHOSPHATE RECEPTOR-LIKE PROTEIN 1"/>
    <property type="match status" value="1"/>
</dbReference>
<feature type="signal peptide" evidence="2">
    <location>
        <begin position="1"/>
        <end position="25"/>
    </location>
</feature>
<evidence type="ECO:0000313" key="3">
    <source>
        <dbReference type="EnsemblPlants" id="AET4Gv20499100.8"/>
    </source>
</evidence>
<evidence type="ECO:0000256" key="1">
    <source>
        <dbReference type="SAM" id="Phobius"/>
    </source>
</evidence>
<protein>
    <submittedName>
        <fullName evidence="3">Uncharacterized protein</fullName>
    </submittedName>
</protein>
<proteinExistence type="predicted"/>
<dbReference type="GO" id="GO:0000139">
    <property type="term" value="C:Golgi membrane"/>
    <property type="evidence" value="ECO:0007669"/>
    <property type="project" value="UniProtKB-SubCell"/>
</dbReference>
<reference evidence="3" key="5">
    <citation type="journal article" date="2021" name="G3 (Bethesda)">
        <title>Aegilops tauschii genome assembly Aet v5.0 features greater sequence contiguity and improved annotation.</title>
        <authorList>
            <person name="Wang L."/>
            <person name="Zhu T."/>
            <person name="Rodriguez J.C."/>
            <person name="Deal K.R."/>
            <person name="Dubcovsky J."/>
            <person name="McGuire P.E."/>
            <person name="Lux T."/>
            <person name="Spannagl M."/>
            <person name="Mayer K.F.X."/>
            <person name="Baldrich P."/>
            <person name="Meyers B.C."/>
            <person name="Huo N."/>
            <person name="Gu Y.Q."/>
            <person name="Zhou H."/>
            <person name="Devos K.M."/>
            <person name="Bennetzen J.L."/>
            <person name="Unver T."/>
            <person name="Budak H."/>
            <person name="Gulick P.J."/>
            <person name="Galiba G."/>
            <person name="Kalapos B."/>
            <person name="Nelson D.R."/>
            <person name="Li P."/>
            <person name="You F.M."/>
            <person name="Luo M.C."/>
            <person name="Dvorak J."/>
        </authorList>
    </citation>
    <scope>NUCLEOTIDE SEQUENCE [LARGE SCALE GENOMIC DNA]</scope>
    <source>
        <strain evidence="3">cv. AL8/78</strain>
    </source>
</reference>
<keyword evidence="1" id="KW-0812">Transmembrane</keyword>
<feature type="transmembrane region" description="Helical" evidence="1">
    <location>
        <begin position="201"/>
        <end position="228"/>
    </location>
</feature>
<keyword evidence="1" id="KW-1133">Transmembrane helix</keyword>
<reference evidence="3" key="4">
    <citation type="submission" date="2019-03" db="UniProtKB">
        <authorList>
            <consortium name="EnsemblPlants"/>
        </authorList>
    </citation>
    <scope>IDENTIFICATION</scope>
</reference>
<evidence type="ECO:0000313" key="4">
    <source>
        <dbReference type="Proteomes" id="UP000015105"/>
    </source>
</evidence>
<feature type="chain" id="PRO_5019372908" evidence="2">
    <location>
        <begin position="26"/>
        <end position="329"/>
    </location>
</feature>
<reference evidence="4" key="1">
    <citation type="journal article" date="2014" name="Science">
        <title>Ancient hybridizations among the ancestral genomes of bread wheat.</title>
        <authorList>
            <consortium name="International Wheat Genome Sequencing Consortium,"/>
            <person name="Marcussen T."/>
            <person name="Sandve S.R."/>
            <person name="Heier L."/>
            <person name="Spannagl M."/>
            <person name="Pfeifer M."/>
            <person name="Jakobsen K.S."/>
            <person name="Wulff B.B."/>
            <person name="Steuernagel B."/>
            <person name="Mayer K.F."/>
            <person name="Olsen O.A."/>
        </authorList>
    </citation>
    <scope>NUCLEOTIDE SEQUENCE [LARGE SCALE GENOMIC DNA]</scope>
    <source>
        <strain evidence="4">cv. AL8/78</strain>
    </source>
</reference>
<evidence type="ECO:0000256" key="2">
    <source>
        <dbReference type="SAM" id="SignalP"/>
    </source>
</evidence>
<keyword evidence="2" id="KW-0732">Signal</keyword>
<dbReference type="Proteomes" id="UP000015105">
    <property type="component" value="Chromosome 4D"/>
</dbReference>
<dbReference type="AlphaFoldDB" id="A0A453IA07"/>
<keyword evidence="1" id="KW-0472">Membrane</keyword>
<dbReference type="EnsemblPlants" id="AET4Gv20499100.8">
    <property type="protein sequence ID" value="AET4Gv20499100.8"/>
    <property type="gene ID" value="AET4Gv20499100"/>
</dbReference>
<dbReference type="STRING" id="200361.A0A453IA07"/>
<keyword evidence="4" id="KW-1185">Reference proteome</keyword>
<reference evidence="4" key="2">
    <citation type="journal article" date="2017" name="Nat. Plants">
        <title>The Aegilops tauschii genome reveals multiple impacts of transposons.</title>
        <authorList>
            <person name="Zhao G."/>
            <person name="Zou C."/>
            <person name="Li K."/>
            <person name="Wang K."/>
            <person name="Li T."/>
            <person name="Gao L."/>
            <person name="Zhang X."/>
            <person name="Wang H."/>
            <person name="Yang Z."/>
            <person name="Liu X."/>
            <person name="Jiang W."/>
            <person name="Mao L."/>
            <person name="Kong X."/>
            <person name="Jiao Y."/>
            <person name="Jia J."/>
        </authorList>
    </citation>
    <scope>NUCLEOTIDE SEQUENCE [LARGE SCALE GENOMIC DNA]</scope>
    <source>
        <strain evidence="4">cv. AL8/78</strain>
    </source>
</reference>
<dbReference type="PANTHER" id="PTHR15071">
    <property type="entry name" value="MANNOSE-6-PHOSPHATE RECEPTOR FAMILY MEMBER"/>
    <property type="match status" value="1"/>
</dbReference>
<reference evidence="3" key="3">
    <citation type="journal article" date="2017" name="Nature">
        <title>Genome sequence of the progenitor of the wheat D genome Aegilops tauschii.</title>
        <authorList>
            <person name="Luo M.C."/>
            <person name="Gu Y.Q."/>
            <person name="Puiu D."/>
            <person name="Wang H."/>
            <person name="Twardziok S.O."/>
            <person name="Deal K.R."/>
            <person name="Huo N."/>
            <person name="Zhu T."/>
            <person name="Wang L."/>
            <person name="Wang Y."/>
            <person name="McGuire P.E."/>
            <person name="Liu S."/>
            <person name="Long H."/>
            <person name="Ramasamy R.K."/>
            <person name="Rodriguez J.C."/>
            <person name="Van S.L."/>
            <person name="Yuan L."/>
            <person name="Wang Z."/>
            <person name="Xia Z."/>
            <person name="Xiao L."/>
            <person name="Anderson O.D."/>
            <person name="Ouyang S."/>
            <person name="Liang Y."/>
            <person name="Zimin A.V."/>
            <person name="Pertea G."/>
            <person name="Qi P."/>
            <person name="Bennetzen J.L."/>
            <person name="Dai X."/>
            <person name="Dawson M.W."/>
            <person name="Muller H.G."/>
            <person name="Kugler K."/>
            <person name="Rivarola-Duarte L."/>
            <person name="Spannagl M."/>
            <person name="Mayer K.F.X."/>
            <person name="Lu F.H."/>
            <person name="Bevan M.W."/>
            <person name="Leroy P."/>
            <person name="Li P."/>
            <person name="You F.M."/>
            <person name="Sun Q."/>
            <person name="Liu Z."/>
            <person name="Lyons E."/>
            <person name="Wicker T."/>
            <person name="Salzberg S.L."/>
            <person name="Devos K.M."/>
            <person name="Dvorak J."/>
        </authorList>
    </citation>
    <scope>NUCLEOTIDE SEQUENCE [LARGE SCALE GENOMIC DNA]</scope>
    <source>
        <strain evidence="3">cv. AL8/78</strain>
    </source>
</reference>
<accession>A0A453IA07</accession>
<dbReference type="Gramene" id="AET4Gv20499100.8">
    <property type="protein sequence ID" value="AET4Gv20499100.8"/>
    <property type="gene ID" value="AET4Gv20499100"/>
</dbReference>